<name>A0A8S5PSF6_9CAUD</name>
<reference evidence="1" key="1">
    <citation type="journal article" date="2021" name="Proc. Natl. Acad. Sci. U.S.A.">
        <title>A Catalog of Tens of Thousands of Viruses from Human Metagenomes Reveals Hidden Associations with Chronic Diseases.</title>
        <authorList>
            <person name="Tisza M.J."/>
            <person name="Buck C.B."/>
        </authorList>
    </citation>
    <scope>NUCLEOTIDE SEQUENCE</scope>
    <source>
        <strain evidence="1">CtZro7</strain>
    </source>
</reference>
<sequence>MIEKEDIKIGLEFILPIRLREYEEEVARFRHRQIMGEDCPVLPRYRTDLETLEGFKIIATLGRPFFKVVDSPREYFKTSSKPHHLGSFVRVTCDEIENKVFYLSTKDIEERGETLI</sequence>
<evidence type="ECO:0000313" key="1">
    <source>
        <dbReference type="EMBL" id="DAE09140.1"/>
    </source>
</evidence>
<protein>
    <submittedName>
        <fullName evidence="1">Uncharacterized protein</fullName>
    </submittedName>
</protein>
<organism evidence="1">
    <name type="scientific">Siphoviridae sp. ctZro7</name>
    <dbReference type="NCBI Taxonomy" id="2825561"/>
    <lineage>
        <taxon>Viruses</taxon>
        <taxon>Duplodnaviria</taxon>
        <taxon>Heunggongvirae</taxon>
        <taxon>Uroviricota</taxon>
        <taxon>Caudoviricetes</taxon>
    </lineage>
</organism>
<proteinExistence type="predicted"/>
<dbReference type="EMBL" id="BK015483">
    <property type="protein sequence ID" value="DAE09140.1"/>
    <property type="molecule type" value="Genomic_DNA"/>
</dbReference>
<accession>A0A8S5PSF6</accession>